<evidence type="ECO:0000313" key="3">
    <source>
        <dbReference type="Proteomes" id="UP000255024"/>
    </source>
</evidence>
<keyword evidence="1" id="KW-0472">Membrane</keyword>
<feature type="transmembrane region" description="Helical" evidence="1">
    <location>
        <begin position="6"/>
        <end position="25"/>
    </location>
</feature>
<evidence type="ECO:0000313" key="2">
    <source>
        <dbReference type="EMBL" id="STZ26968.1"/>
    </source>
</evidence>
<reference evidence="2 3" key="1">
    <citation type="submission" date="2018-06" db="EMBL/GenBank/DDBJ databases">
        <authorList>
            <consortium name="Pathogen Informatics"/>
            <person name="Doyle S."/>
        </authorList>
    </citation>
    <scope>NUCLEOTIDE SEQUENCE [LARGE SCALE GENOMIC DNA]</scope>
    <source>
        <strain evidence="2 3">NCTC11179</strain>
    </source>
</reference>
<dbReference type="Proteomes" id="UP000255024">
    <property type="component" value="Unassembled WGS sequence"/>
</dbReference>
<dbReference type="AlphaFoldDB" id="A0A378RJT9"/>
<gene>
    <name evidence="2" type="ORF">NCTC11179_00495</name>
</gene>
<proteinExistence type="predicted"/>
<accession>A0A378RJT9</accession>
<keyword evidence="1" id="KW-0812">Transmembrane</keyword>
<keyword evidence="3" id="KW-1185">Reference proteome</keyword>
<keyword evidence="1" id="KW-1133">Transmembrane helix</keyword>
<organism evidence="2 3">
    <name type="scientific">Myroides odoratus</name>
    <name type="common">Flavobacterium odoratum</name>
    <dbReference type="NCBI Taxonomy" id="256"/>
    <lineage>
        <taxon>Bacteria</taxon>
        <taxon>Pseudomonadati</taxon>
        <taxon>Bacteroidota</taxon>
        <taxon>Flavobacteriia</taxon>
        <taxon>Flavobacteriales</taxon>
        <taxon>Flavobacteriaceae</taxon>
        <taxon>Myroides</taxon>
    </lineage>
</organism>
<sequence length="35" mass="3811">MEKNNNLKIVVAILSGIVTIITAVIDSNTNKEINK</sequence>
<evidence type="ECO:0000256" key="1">
    <source>
        <dbReference type="SAM" id="Phobius"/>
    </source>
</evidence>
<protein>
    <submittedName>
        <fullName evidence="2">Uncharacterized protein</fullName>
    </submittedName>
</protein>
<name>A0A378RJT9_MYROD</name>
<dbReference type="EMBL" id="UGQL01000001">
    <property type="protein sequence ID" value="STZ26968.1"/>
    <property type="molecule type" value="Genomic_DNA"/>
</dbReference>